<dbReference type="PANTHER" id="PTHR43000">
    <property type="entry name" value="DTDP-D-GLUCOSE 4,6-DEHYDRATASE-RELATED"/>
    <property type="match status" value="1"/>
</dbReference>
<sequence length="280" mass="30557">MAKRILLTGATGFVGRQIHLSLIEAGHEVVAPLRLGGIDRLKEAGTPAHIIATDDLFDLSPQIWAEHCQGIDAVIHAAWYVNPVDYLDSPENFRCVAGTMALAEGAARAGVAHFIGVGTCAEYRWPSERLTVDDPLEPRTLYAAAKIGCFHMLQQFFKAKALPFSWCRIFYLFGEGEHPRRLVPYVRQKLQAGEVAKLSKGTQLRDFLDVREAGSMIAGVVDTGQEGAINICSGQAITIRAFVEKIADEYGRRDLLEFGTADIHPSDPLAVVGVCNVARA</sequence>
<dbReference type="Proteomes" id="UP001235269">
    <property type="component" value="Unassembled WGS sequence"/>
</dbReference>
<dbReference type="EC" id="1.1.1.339" evidence="4"/>
<evidence type="ECO:0000256" key="1">
    <source>
        <dbReference type="ARBA" id="ARBA00005125"/>
    </source>
</evidence>
<comment type="pathway">
    <text evidence="1">Bacterial outer membrane biogenesis; LPS O-antigen biosynthesis.</text>
</comment>
<dbReference type="GO" id="GO:0016491">
    <property type="term" value="F:oxidoreductase activity"/>
    <property type="evidence" value="ECO:0007669"/>
    <property type="project" value="UniProtKB-KW"/>
</dbReference>
<dbReference type="Gene3D" id="3.40.50.720">
    <property type="entry name" value="NAD(P)-binding Rossmann-like Domain"/>
    <property type="match status" value="1"/>
</dbReference>
<comment type="caution">
    <text evidence="4">The sequence shown here is derived from an EMBL/GenBank/DDBJ whole genome shotgun (WGS) entry which is preliminary data.</text>
</comment>
<dbReference type="RefSeq" id="WP_307159125.1">
    <property type="nucleotide sequence ID" value="NZ_JAUSWH010000011.1"/>
</dbReference>
<dbReference type="SUPFAM" id="SSF51735">
    <property type="entry name" value="NAD(P)-binding Rossmann-fold domains"/>
    <property type="match status" value="1"/>
</dbReference>
<keyword evidence="5" id="KW-1185">Reference proteome</keyword>
<evidence type="ECO:0000313" key="5">
    <source>
        <dbReference type="Proteomes" id="UP001235269"/>
    </source>
</evidence>
<dbReference type="InterPro" id="IPR001509">
    <property type="entry name" value="Epimerase_deHydtase"/>
</dbReference>
<reference evidence="4 5" key="1">
    <citation type="submission" date="2023-07" db="EMBL/GenBank/DDBJ databases">
        <title>Genomic Encyclopedia of Type Strains, Phase IV (KMG-IV): sequencing the most valuable type-strain genomes for metagenomic binning, comparative biology and taxonomic classification.</title>
        <authorList>
            <person name="Goeker M."/>
        </authorList>
    </citation>
    <scope>NUCLEOTIDE SEQUENCE [LARGE SCALE GENOMIC DNA]</scope>
    <source>
        <strain evidence="4 5">DSM 100301</strain>
    </source>
</reference>
<accession>A0ABU0IFB5</accession>
<dbReference type="EMBL" id="JAUSWH010000011">
    <property type="protein sequence ID" value="MDQ0456940.1"/>
    <property type="molecule type" value="Genomic_DNA"/>
</dbReference>
<comment type="similarity">
    <text evidence="2">Belongs to the NAD(P)-dependent epimerase/dehydratase family.</text>
</comment>
<dbReference type="CDD" id="cd08946">
    <property type="entry name" value="SDR_e"/>
    <property type="match status" value="1"/>
</dbReference>
<dbReference type="Pfam" id="PF01370">
    <property type="entry name" value="Epimerase"/>
    <property type="match status" value="1"/>
</dbReference>
<proteinExistence type="inferred from homology"/>
<protein>
    <submittedName>
        <fullName evidence="4">dTDP-6-deoxy-L-talose 4-dehydrogenase (NAD+)</fullName>
        <ecNumber evidence="4">1.1.1.339</ecNumber>
    </submittedName>
</protein>
<evidence type="ECO:0000259" key="3">
    <source>
        <dbReference type="Pfam" id="PF01370"/>
    </source>
</evidence>
<gene>
    <name evidence="4" type="ORF">QO005_003285</name>
</gene>
<dbReference type="InterPro" id="IPR036291">
    <property type="entry name" value="NAD(P)-bd_dom_sf"/>
</dbReference>
<evidence type="ECO:0000256" key="2">
    <source>
        <dbReference type="ARBA" id="ARBA00007637"/>
    </source>
</evidence>
<keyword evidence="4" id="KW-0560">Oxidoreductase</keyword>
<feature type="domain" description="NAD-dependent epimerase/dehydratase" evidence="3">
    <location>
        <begin position="5"/>
        <end position="231"/>
    </location>
</feature>
<organism evidence="4 5">
    <name type="scientific">Rhizobium paknamense</name>
    <dbReference type="NCBI Taxonomy" id="1206817"/>
    <lineage>
        <taxon>Bacteria</taxon>
        <taxon>Pseudomonadati</taxon>
        <taxon>Pseudomonadota</taxon>
        <taxon>Alphaproteobacteria</taxon>
        <taxon>Hyphomicrobiales</taxon>
        <taxon>Rhizobiaceae</taxon>
        <taxon>Rhizobium/Agrobacterium group</taxon>
        <taxon>Rhizobium</taxon>
    </lineage>
</organism>
<evidence type="ECO:0000313" key="4">
    <source>
        <dbReference type="EMBL" id="MDQ0456940.1"/>
    </source>
</evidence>
<name>A0ABU0IFB5_9HYPH</name>